<dbReference type="InterPro" id="IPR007168">
    <property type="entry name" value="Phageshock_PspC_N"/>
</dbReference>
<feature type="transmembrane region" description="Helical" evidence="6">
    <location>
        <begin position="35"/>
        <end position="59"/>
    </location>
</feature>
<keyword evidence="9" id="KW-1185">Reference proteome</keyword>
<keyword evidence="4 6" id="KW-1133">Transmembrane helix</keyword>
<evidence type="ECO:0000256" key="1">
    <source>
        <dbReference type="ARBA" id="ARBA00004162"/>
    </source>
</evidence>
<dbReference type="GO" id="GO:0005886">
    <property type="term" value="C:plasma membrane"/>
    <property type="evidence" value="ECO:0007669"/>
    <property type="project" value="UniProtKB-SubCell"/>
</dbReference>
<evidence type="ECO:0000256" key="2">
    <source>
        <dbReference type="ARBA" id="ARBA00022475"/>
    </source>
</evidence>
<comment type="subcellular location">
    <subcellularLocation>
        <location evidence="1">Cell membrane</location>
        <topology evidence="1">Single-pass membrane protein</topology>
    </subcellularLocation>
</comment>
<dbReference type="RefSeq" id="WP_021588747.1">
    <property type="nucleotide sequence ID" value="NZ_AWEY01000007.1"/>
</dbReference>
<dbReference type="AlphaFoldDB" id="U2P966"/>
<dbReference type="EMBL" id="AWEY01000007">
    <property type="protein sequence ID" value="ERK40249.1"/>
    <property type="molecule type" value="Genomic_DNA"/>
</dbReference>
<protein>
    <submittedName>
        <fullName evidence="8">PspC domain protein</fullName>
    </submittedName>
</protein>
<evidence type="ECO:0000256" key="3">
    <source>
        <dbReference type="ARBA" id="ARBA00022692"/>
    </source>
</evidence>
<evidence type="ECO:0000256" key="5">
    <source>
        <dbReference type="ARBA" id="ARBA00023136"/>
    </source>
</evidence>
<dbReference type="Pfam" id="PF04024">
    <property type="entry name" value="PspC"/>
    <property type="match status" value="1"/>
</dbReference>
<comment type="caution">
    <text evidence="8">The sequence shown here is derived from an EMBL/GenBank/DDBJ whole genome shotgun (WGS) entry which is preliminary data.</text>
</comment>
<gene>
    <name evidence="8" type="ORF">HMPREF9135_0547</name>
</gene>
<dbReference type="PANTHER" id="PTHR33885">
    <property type="entry name" value="PHAGE SHOCK PROTEIN C"/>
    <property type="match status" value="1"/>
</dbReference>
<feature type="domain" description="Phage shock protein PspC N-terminal" evidence="7">
    <location>
        <begin position="4"/>
        <end position="62"/>
    </location>
</feature>
<evidence type="ECO:0000256" key="6">
    <source>
        <dbReference type="SAM" id="Phobius"/>
    </source>
</evidence>
<keyword evidence="5 6" id="KW-0472">Membrane</keyword>
<reference evidence="8 9" key="1">
    <citation type="submission" date="2013-08" db="EMBL/GenBank/DDBJ databases">
        <authorList>
            <person name="Durkin A.S."/>
            <person name="Haft D.R."/>
            <person name="McCorrison J."/>
            <person name="Torralba M."/>
            <person name="Gillis M."/>
            <person name="Haft D.H."/>
            <person name="Methe B."/>
            <person name="Sutton G."/>
            <person name="Nelson K.E."/>
        </authorList>
    </citation>
    <scope>NUCLEOTIDE SEQUENCE [LARGE SCALE GENOMIC DNA]</scope>
    <source>
        <strain evidence="8 9">F0067</strain>
    </source>
</reference>
<accession>U2P966</accession>
<dbReference type="InterPro" id="IPR052027">
    <property type="entry name" value="PspC"/>
</dbReference>
<keyword evidence="2" id="KW-1003">Cell membrane</keyword>
<name>U2P966_9BACT</name>
<dbReference type="PATRIC" id="fig|1115809.3.peg.366"/>
<sequence>MTRKKLLRSTNDKWIAGILGGIAEYLDWDPAILRLAYVLLSVFSAGFPGILIYIFLWIVMPKQ</sequence>
<evidence type="ECO:0000313" key="8">
    <source>
        <dbReference type="EMBL" id="ERK40249.1"/>
    </source>
</evidence>
<organism evidence="8 9">
    <name type="scientific">Segatella baroniae F0067</name>
    <dbReference type="NCBI Taxonomy" id="1115809"/>
    <lineage>
        <taxon>Bacteria</taxon>
        <taxon>Pseudomonadati</taxon>
        <taxon>Bacteroidota</taxon>
        <taxon>Bacteroidia</taxon>
        <taxon>Bacteroidales</taxon>
        <taxon>Prevotellaceae</taxon>
        <taxon>Segatella</taxon>
    </lineage>
</organism>
<evidence type="ECO:0000313" key="9">
    <source>
        <dbReference type="Proteomes" id="UP000016648"/>
    </source>
</evidence>
<dbReference type="Proteomes" id="UP000016648">
    <property type="component" value="Unassembled WGS sequence"/>
</dbReference>
<evidence type="ECO:0000259" key="7">
    <source>
        <dbReference type="Pfam" id="PF04024"/>
    </source>
</evidence>
<proteinExistence type="predicted"/>
<dbReference type="PANTHER" id="PTHR33885:SF3">
    <property type="entry name" value="PHAGE SHOCK PROTEIN C"/>
    <property type="match status" value="1"/>
</dbReference>
<evidence type="ECO:0000256" key="4">
    <source>
        <dbReference type="ARBA" id="ARBA00022989"/>
    </source>
</evidence>
<keyword evidence="3 6" id="KW-0812">Transmembrane</keyword>